<evidence type="ECO:0000256" key="11">
    <source>
        <dbReference type="ARBA" id="ARBA00034776"/>
    </source>
</evidence>
<evidence type="ECO:0000256" key="4">
    <source>
        <dbReference type="ARBA" id="ARBA00022490"/>
    </source>
</evidence>
<comment type="subcellular location">
    <subcellularLocation>
        <location evidence="1">Cytoplasm</location>
        <location evidence="1">Cytoskeleton</location>
        <location evidence="1">Microtubule organizing center</location>
        <location evidence="1">Centrosome</location>
    </subcellularLocation>
    <subcellularLocation>
        <location evidence="2">Cytoplasm</location>
        <location evidence="2">Cytoskeleton</location>
        <location evidence="2">Stress fiber</location>
    </subcellularLocation>
    <subcellularLocation>
        <location evidence="3">Cytoplasm</location>
        <location evidence="3">Myofibril</location>
    </subcellularLocation>
</comment>
<evidence type="ECO:0000256" key="1">
    <source>
        <dbReference type="ARBA" id="ARBA00004300"/>
    </source>
</evidence>
<comment type="subunit">
    <text evidence="13">Subunit of dynactin, a multiprotein complex part of a tripartite complex with dynein and a adapter, such as BICDL1, BICD2 or HOOK3. The dynactin complex is built around ACTR1A/ACTB filament and consists of an actin-related filament composed of a shoulder domain, a pointed end and a barbed end. Its length is defined by its flexible shoulder domain. The soulder is composed of 2 DCTN1 subunits, 4 DCTN2 and 2 DCTN3. The 4 DCNT2 (via N-terminus) bind the ACTR1A filament and act as molecular rulers to determine the length. The pointed end is important for binding dynein-dynactin cargo adapters. Consists of 4 subunits: ACTR10, DCNT4, DCTN5 and DCTN6. The barbed end is composed of a CAPZA1:CAPZB heterodimers, which binds ACTR1A/ACTB filament and dynactin and stabilizes dynactin. Interacts with ATP7B, but not ATP7A, in a copper-dependent manner. Interacts with ANK2; this interaction is required for localization at costameres. Interacts with N4BP2L1.</text>
</comment>
<sequence length="596" mass="65126">MAPSIHYHCPCLSQTAVPPPPHLLSSSHSFHPLHTLFFCEECDAVRCNRCVSVEVSGYYCPNCLFEVPSASVRAEKNRCARNCFQCPNCMNTLSVVPSDPPEMYGNVSGVGEPPFFLYCNHCRWDSAEVGITFEKPTGLAAQLHKTEESAPEALEFDRLREHFEPFIRASSLATSTSGYPPHHIHAHTHQSTAMAGASAALSRDVPGMGRYNNAHGRTPGRPGRDRTANKDEFPVYKSRMDVVSAASLGGGGELDVELMQHLESPYEVASIEQRWELSWMSSFKVDDLKPLRVPLHAKRTKRCPACTHILIKPEQKAQSVRFKIKLMAANYLPAIVITLPHVQNARPTPQDAKRTLGRSTAAPQVEDEKSLESQGGMNAGKTYPFHLAFTNPLYDPIQVKLSVQRVQTSTTVPVTAITSASAADTASKDSPSVPEKARRPPFAISLPTSFFAVAAFAEAWEYDDDEDMFDDESLGLGGTGYGALGHAAREKEAKTKTKNVGVLEKRANVTVVGGEVVIGKEAKGSVKFNMLVTYTYRSDEGGALDDPTTVSPVKSGSSKQASSLQQPDVKTFAFYTVVDLGPIIPREEPKVVDFEL</sequence>
<dbReference type="GO" id="GO:0001725">
    <property type="term" value="C:stress fiber"/>
    <property type="evidence" value="ECO:0007669"/>
    <property type="project" value="UniProtKB-SubCell"/>
</dbReference>
<organism evidence="15 16">
    <name type="scientific">Pleurotus eryngii</name>
    <name type="common">Boletus of the steppes</name>
    <dbReference type="NCBI Taxonomy" id="5323"/>
    <lineage>
        <taxon>Eukaryota</taxon>
        <taxon>Fungi</taxon>
        <taxon>Dikarya</taxon>
        <taxon>Basidiomycota</taxon>
        <taxon>Agaricomycotina</taxon>
        <taxon>Agaricomycetes</taxon>
        <taxon>Agaricomycetidae</taxon>
        <taxon>Agaricales</taxon>
        <taxon>Pleurotineae</taxon>
        <taxon>Pleurotaceae</taxon>
        <taxon>Pleurotus</taxon>
    </lineage>
</organism>
<evidence type="ECO:0000313" key="15">
    <source>
        <dbReference type="EMBL" id="KAF9492016.1"/>
    </source>
</evidence>
<comment type="caution">
    <text evidence="15">The sequence shown here is derived from an EMBL/GenBank/DDBJ whole genome shotgun (WGS) entry which is preliminary data.</text>
</comment>
<evidence type="ECO:0000256" key="12">
    <source>
        <dbReference type="ARBA" id="ARBA00034864"/>
    </source>
</evidence>
<keyword evidence="10" id="KW-0206">Cytoskeleton</keyword>
<evidence type="ECO:0000256" key="13">
    <source>
        <dbReference type="ARBA" id="ARBA00093507"/>
    </source>
</evidence>
<evidence type="ECO:0000256" key="5">
    <source>
        <dbReference type="ARBA" id="ARBA00022499"/>
    </source>
</evidence>
<feature type="region of interest" description="Disordered" evidence="14">
    <location>
        <begin position="420"/>
        <end position="439"/>
    </location>
</feature>
<evidence type="ECO:0000256" key="3">
    <source>
        <dbReference type="ARBA" id="ARBA00004657"/>
    </source>
</evidence>
<dbReference type="PANTHER" id="PTHR13034:SF2">
    <property type="entry name" value="DYNACTIN SUBUNIT 4"/>
    <property type="match status" value="1"/>
</dbReference>
<keyword evidence="9" id="KW-0175">Coiled coil</keyword>
<evidence type="ECO:0000256" key="7">
    <source>
        <dbReference type="ARBA" id="ARBA00022843"/>
    </source>
</evidence>
<proteinExistence type="inferred from homology"/>
<feature type="compositionally biased region" description="Polar residues" evidence="14">
    <location>
        <begin position="548"/>
        <end position="562"/>
    </location>
</feature>
<evidence type="ECO:0000256" key="14">
    <source>
        <dbReference type="SAM" id="MobiDB-lite"/>
    </source>
</evidence>
<dbReference type="EMBL" id="MU154608">
    <property type="protein sequence ID" value="KAF9492016.1"/>
    <property type="molecule type" value="Genomic_DNA"/>
</dbReference>
<dbReference type="InterPro" id="IPR008603">
    <property type="entry name" value="DCTN4"/>
</dbReference>
<feature type="compositionally biased region" description="Low complexity" evidence="14">
    <location>
        <begin position="420"/>
        <end position="432"/>
    </location>
</feature>
<keyword evidence="5" id="KW-1017">Isopeptide bond</keyword>
<evidence type="ECO:0000256" key="10">
    <source>
        <dbReference type="ARBA" id="ARBA00023212"/>
    </source>
</evidence>
<dbReference type="Proteomes" id="UP000807025">
    <property type="component" value="Unassembled WGS sequence"/>
</dbReference>
<dbReference type="PANTHER" id="PTHR13034">
    <property type="entry name" value="DYNACTIN P62 SUBUNIT"/>
    <property type="match status" value="1"/>
</dbReference>
<accession>A0A9P5ZUJ0</accession>
<gene>
    <name evidence="15" type="ORF">BDN71DRAFT_1576278</name>
</gene>
<dbReference type="OrthoDB" id="283815at2759"/>
<protein>
    <recommendedName>
        <fullName evidence="12">Dynactin subunit 4</fullName>
    </recommendedName>
</protein>
<evidence type="ECO:0000256" key="6">
    <source>
        <dbReference type="ARBA" id="ARBA00022553"/>
    </source>
</evidence>
<evidence type="ECO:0000256" key="8">
    <source>
        <dbReference type="ARBA" id="ARBA00022990"/>
    </source>
</evidence>
<keyword evidence="4" id="KW-0963">Cytoplasm</keyword>
<dbReference type="Pfam" id="PF05502">
    <property type="entry name" value="Dynactin_p62"/>
    <property type="match status" value="2"/>
</dbReference>
<dbReference type="GO" id="GO:0005869">
    <property type="term" value="C:dynactin complex"/>
    <property type="evidence" value="ECO:0007669"/>
    <property type="project" value="InterPro"/>
</dbReference>
<feature type="region of interest" description="Disordered" evidence="14">
    <location>
        <begin position="345"/>
        <end position="377"/>
    </location>
</feature>
<dbReference type="AlphaFoldDB" id="A0A9P5ZUJ0"/>
<keyword evidence="16" id="KW-1185">Reference proteome</keyword>
<feature type="region of interest" description="Disordered" evidence="14">
    <location>
        <begin position="543"/>
        <end position="562"/>
    </location>
</feature>
<comment type="similarity">
    <text evidence="11">Belongs to the dynactin subunit 4 family.</text>
</comment>
<evidence type="ECO:0000313" key="16">
    <source>
        <dbReference type="Proteomes" id="UP000807025"/>
    </source>
</evidence>
<reference evidence="15" key="1">
    <citation type="submission" date="2020-11" db="EMBL/GenBank/DDBJ databases">
        <authorList>
            <consortium name="DOE Joint Genome Institute"/>
            <person name="Ahrendt S."/>
            <person name="Riley R."/>
            <person name="Andreopoulos W."/>
            <person name="Labutti K."/>
            <person name="Pangilinan J."/>
            <person name="Ruiz-Duenas F.J."/>
            <person name="Barrasa J.M."/>
            <person name="Sanchez-Garcia M."/>
            <person name="Camarero S."/>
            <person name="Miyauchi S."/>
            <person name="Serrano A."/>
            <person name="Linde D."/>
            <person name="Babiker R."/>
            <person name="Drula E."/>
            <person name="Ayuso-Fernandez I."/>
            <person name="Pacheco R."/>
            <person name="Padilla G."/>
            <person name="Ferreira P."/>
            <person name="Barriuso J."/>
            <person name="Kellner H."/>
            <person name="Castanera R."/>
            <person name="Alfaro M."/>
            <person name="Ramirez L."/>
            <person name="Pisabarro A.G."/>
            <person name="Kuo A."/>
            <person name="Tritt A."/>
            <person name="Lipzen A."/>
            <person name="He G."/>
            <person name="Yan M."/>
            <person name="Ng V."/>
            <person name="Cullen D."/>
            <person name="Martin F."/>
            <person name="Rosso M.-N."/>
            <person name="Henrissat B."/>
            <person name="Hibbett D."/>
            <person name="Martinez A.T."/>
            <person name="Grigoriev I.V."/>
        </authorList>
    </citation>
    <scope>NUCLEOTIDE SEQUENCE</scope>
    <source>
        <strain evidence="15">ATCC 90797</strain>
    </source>
</reference>
<keyword evidence="7" id="KW-0832">Ubl conjugation</keyword>
<evidence type="ECO:0000256" key="2">
    <source>
        <dbReference type="ARBA" id="ARBA00004529"/>
    </source>
</evidence>
<name>A0A9P5ZUJ0_PLEER</name>
<keyword evidence="8" id="KW-0007">Acetylation</keyword>
<keyword evidence="6" id="KW-0597">Phosphoprotein</keyword>
<evidence type="ECO:0000256" key="9">
    <source>
        <dbReference type="ARBA" id="ARBA00023054"/>
    </source>
</evidence>